<protein>
    <recommendedName>
        <fullName evidence="5">Alpha-galactosidase</fullName>
        <ecNumber evidence="5">3.2.1.22</ecNumber>
    </recommendedName>
    <alternativeName>
        <fullName evidence="5">Melibiase</fullName>
    </alternativeName>
</protein>
<dbReference type="InterPro" id="IPR002241">
    <property type="entry name" value="Glyco_hydro_27"/>
</dbReference>
<dbReference type="SUPFAM" id="SSF49785">
    <property type="entry name" value="Galactose-binding domain-like"/>
    <property type="match status" value="1"/>
</dbReference>
<dbReference type="InterPro" id="IPR000111">
    <property type="entry name" value="Glyco_hydro_27/36_CS"/>
</dbReference>
<evidence type="ECO:0000256" key="2">
    <source>
        <dbReference type="ARBA" id="ARBA00022729"/>
    </source>
</evidence>
<dbReference type="SUPFAM" id="SSF51445">
    <property type="entry name" value="(Trans)glycosidases"/>
    <property type="match status" value="1"/>
</dbReference>
<evidence type="ECO:0000256" key="1">
    <source>
        <dbReference type="ARBA" id="ARBA00009743"/>
    </source>
</evidence>
<dbReference type="InterPro" id="IPR038637">
    <property type="entry name" value="NPCBM_sf"/>
</dbReference>
<keyword evidence="3 5" id="KW-0378">Hydrolase</keyword>
<dbReference type="SUPFAM" id="SSF51011">
    <property type="entry name" value="Glycosyl hydrolase domain"/>
    <property type="match status" value="1"/>
</dbReference>
<evidence type="ECO:0000313" key="8">
    <source>
        <dbReference type="Proteomes" id="UP001374803"/>
    </source>
</evidence>
<dbReference type="PROSITE" id="PS00512">
    <property type="entry name" value="ALPHA_GALACTOSIDASE"/>
    <property type="match status" value="1"/>
</dbReference>
<dbReference type="Gene3D" id="2.60.40.1180">
    <property type="entry name" value="Golgi alpha-mannosidase II"/>
    <property type="match status" value="1"/>
</dbReference>
<evidence type="ECO:0000313" key="7">
    <source>
        <dbReference type="EMBL" id="WXB01043.1"/>
    </source>
</evidence>
<evidence type="ECO:0000256" key="4">
    <source>
        <dbReference type="ARBA" id="ARBA00023295"/>
    </source>
</evidence>
<proteinExistence type="inferred from homology"/>
<keyword evidence="2" id="KW-0732">Signal</keyword>
<evidence type="ECO:0000259" key="6">
    <source>
        <dbReference type="SMART" id="SM00776"/>
    </source>
</evidence>
<comment type="catalytic activity">
    <reaction evidence="5">
        <text>Hydrolysis of terminal, non-reducing alpha-D-galactose residues in alpha-D-galactosides, including galactose oligosaccharides, galactomannans and galactolipids.</text>
        <dbReference type="EC" id="3.2.1.22"/>
    </reaction>
</comment>
<organism evidence="7 8">
    <name type="scientific">Pendulispora rubella</name>
    <dbReference type="NCBI Taxonomy" id="2741070"/>
    <lineage>
        <taxon>Bacteria</taxon>
        <taxon>Pseudomonadati</taxon>
        <taxon>Myxococcota</taxon>
        <taxon>Myxococcia</taxon>
        <taxon>Myxococcales</taxon>
        <taxon>Sorangiineae</taxon>
        <taxon>Pendulisporaceae</taxon>
        <taxon>Pendulispora</taxon>
    </lineage>
</organism>
<dbReference type="PRINTS" id="PR00740">
    <property type="entry name" value="GLHYDRLASE27"/>
</dbReference>
<dbReference type="InterPro" id="IPR041233">
    <property type="entry name" value="Melibiase_C"/>
</dbReference>
<dbReference type="Pfam" id="PF16499">
    <property type="entry name" value="Melibiase_2"/>
    <property type="match status" value="1"/>
</dbReference>
<sequence>MSVRTQLVVIATALPCVLGVVDVAVSSDAAAAPRAENGLARTPQMGFNNWNATHCRADFNEAMVKGIADLFVSEGLKDAGYQYVNLDDCWALPNRDATGNLVPDPVRFPNGIKAVADYVHGKGLKFGIYSSAGSKTCDRNGFPGGLGHEQQDANLWASWGVDYLKYDNCNNQGVDAVQRYTTMGNALKATGRPILYSLCEWGENKPWTWAKDIGNSWRTTGDITDRYSSMLSLFKKNVVLDAYAGPGHWNDPDMLEVGNGGMTDTEYRSHFALWAIMAAPLLVGSDLRTATPATLEILTNKDIIEVDQDALGVQGKEIRQAGGFHVIVKPLSNGDRAVALFNETDAPATISTSAAEIGLAHEVAYKIRDLWSHSTKETAGAITASVAAHGTAIFRIGRDPHWAQYPPAVDLGIAAPATSPGLPLLVAPGSRATVTTTATNDGFVPAVLPQVTLSAPAGWRVQAQSSSRDRVISSNEALATTWSVAVPSNAAPGNYPLDATVSYFPGQGRATVVKSHIDVTVPELLPRGTSYLGDDPWLRADNGWGPVERNTSVGEDHAGDGHPLVVNGVTYAKGLGVHAQSSVVYYVGGTCSKVRALVGLDDEKTGAGSVAFEIWADGTKVADSGLIVRGTPTKTLEADVSRATVLRLVVTDGGDGITNDHADWADAQVVCP</sequence>
<accession>A0ABZ2KQW2</accession>
<dbReference type="Proteomes" id="UP001374803">
    <property type="component" value="Chromosome"/>
</dbReference>
<reference evidence="7" key="1">
    <citation type="submission" date="2021-12" db="EMBL/GenBank/DDBJ databases">
        <title>Discovery of the Pendulisporaceae a myxobacterial family with distinct sporulation behavior and unique specialized metabolism.</title>
        <authorList>
            <person name="Garcia R."/>
            <person name="Popoff A."/>
            <person name="Bader C.D."/>
            <person name="Loehr J."/>
            <person name="Walesch S."/>
            <person name="Walt C."/>
            <person name="Boldt J."/>
            <person name="Bunk B."/>
            <person name="Haeckl F.J.F.P.J."/>
            <person name="Gunesch A.P."/>
            <person name="Birkelbach J."/>
            <person name="Nuebel U."/>
            <person name="Pietschmann T."/>
            <person name="Bach T."/>
            <person name="Mueller R."/>
        </authorList>
    </citation>
    <scope>NUCLEOTIDE SEQUENCE</scope>
    <source>
        <strain evidence="7">MSr11367</strain>
    </source>
</reference>
<dbReference type="Pfam" id="PF08305">
    <property type="entry name" value="NPCBM"/>
    <property type="match status" value="1"/>
</dbReference>
<keyword evidence="5" id="KW-1015">Disulfide bond</keyword>
<gene>
    <name evidence="7" type="ORF">LVJ94_29500</name>
</gene>
<dbReference type="InterPro" id="IPR013783">
    <property type="entry name" value="Ig-like_fold"/>
</dbReference>
<dbReference type="InterPro" id="IPR013222">
    <property type="entry name" value="Glyco_hyd_98_carb-bd"/>
</dbReference>
<keyword evidence="8" id="KW-1185">Reference proteome</keyword>
<dbReference type="EC" id="3.2.1.22" evidence="5"/>
<dbReference type="Pfam" id="PF10633">
    <property type="entry name" value="NPCBM_assoc"/>
    <property type="match status" value="1"/>
</dbReference>
<dbReference type="EMBL" id="CP089983">
    <property type="protein sequence ID" value="WXB01043.1"/>
    <property type="molecule type" value="Genomic_DNA"/>
</dbReference>
<evidence type="ECO:0000256" key="3">
    <source>
        <dbReference type="ARBA" id="ARBA00022801"/>
    </source>
</evidence>
<dbReference type="PANTHER" id="PTHR11452">
    <property type="entry name" value="ALPHA-GALACTOSIDASE/ALPHA-N-ACETYLGALACTOSAMINIDASE"/>
    <property type="match status" value="1"/>
</dbReference>
<dbReference type="InterPro" id="IPR018905">
    <property type="entry name" value="A-galactase_NEW3"/>
</dbReference>
<name>A0ABZ2KQW2_9BACT</name>
<keyword evidence="4 5" id="KW-0326">Glycosidase</keyword>
<dbReference type="Gene3D" id="2.60.120.1060">
    <property type="entry name" value="NPCBM/NEW2 domain"/>
    <property type="match status" value="1"/>
</dbReference>
<dbReference type="SMART" id="SM00776">
    <property type="entry name" value="NPCBM"/>
    <property type="match status" value="1"/>
</dbReference>
<dbReference type="RefSeq" id="WP_394830650.1">
    <property type="nucleotide sequence ID" value="NZ_CP089929.1"/>
</dbReference>
<evidence type="ECO:0000256" key="5">
    <source>
        <dbReference type="RuleBase" id="RU361168"/>
    </source>
</evidence>
<dbReference type="Gene3D" id="3.20.20.70">
    <property type="entry name" value="Aldolase class I"/>
    <property type="match status" value="1"/>
</dbReference>
<comment type="similarity">
    <text evidence="1 5">Belongs to the glycosyl hydrolase 27 family.</text>
</comment>
<dbReference type="InterPro" id="IPR013785">
    <property type="entry name" value="Aldolase_TIM"/>
</dbReference>
<dbReference type="Pfam" id="PF17801">
    <property type="entry name" value="Melibiase_C"/>
    <property type="match status" value="1"/>
</dbReference>
<dbReference type="InterPro" id="IPR013780">
    <property type="entry name" value="Glyco_hydro_b"/>
</dbReference>
<dbReference type="CDD" id="cd14792">
    <property type="entry name" value="GH27"/>
    <property type="match status" value="1"/>
</dbReference>
<dbReference type="Gene3D" id="2.60.40.10">
    <property type="entry name" value="Immunoglobulins"/>
    <property type="match status" value="1"/>
</dbReference>
<dbReference type="PANTHER" id="PTHR11452:SF75">
    <property type="entry name" value="ALPHA-GALACTOSIDASE MEL1"/>
    <property type="match status" value="1"/>
</dbReference>
<dbReference type="InterPro" id="IPR008979">
    <property type="entry name" value="Galactose-bd-like_sf"/>
</dbReference>
<dbReference type="InterPro" id="IPR017853">
    <property type="entry name" value="GH"/>
</dbReference>
<feature type="domain" description="Glycosyl hydrolase family 98 putative carbohydrate-binding module" evidence="6">
    <location>
        <begin position="526"/>
        <end position="671"/>
    </location>
</feature>